<evidence type="ECO:0000313" key="1">
    <source>
        <dbReference type="EMBL" id="PCR89300.1"/>
    </source>
</evidence>
<sequence>MPEQLPPEVLDEPPATRLVYLAITGEVHDQDSLVDATGLSKRRIRDVANDLVDKRLINTYRNPDDQRRRIYYDPSEYNLIKAQQEYMSQL</sequence>
<dbReference type="AlphaFoldDB" id="A0A2A5QR39"/>
<dbReference type="Gene3D" id="1.10.10.10">
    <property type="entry name" value="Winged helix-like DNA-binding domain superfamily/Winged helix DNA-binding domain"/>
    <property type="match status" value="1"/>
</dbReference>
<reference evidence="1 2" key="1">
    <citation type="submission" date="2017-09" db="EMBL/GenBank/DDBJ databases">
        <title>Genome sequences of Natrinema ejinorence JCM 13890T.</title>
        <authorList>
            <person name="Roh S.W."/>
            <person name="Kim Y.B."/>
            <person name="Kim J.Y."/>
        </authorList>
    </citation>
    <scope>NUCLEOTIDE SEQUENCE [LARGE SCALE GENOMIC DNA]</scope>
    <source>
        <strain evidence="1 2">JCM 13890</strain>
    </source>
</reference>
<proteinExistence type="predicted"/>
<dbReference type="EMBL" id="NXNI01000001">
    <property type="protein sequence ID" value="PCR89300.1"/>
    <property type="molecule type" value="Genomic_DNA"/>
</dbReference>
<dbReference type="InterPro" id="IPR036390">
    <property type="entry name" value="WH_DNA-bd_sf"/>
</dbReference>
<dbReference type="RefSeq" id="WP_097378248.1">
    <property type="nucleotide sequence ID" value="NZ_NXNI01000001.1"/>
</dbReference>
<evidence type="ECO:0000313" key="2">
    <source>
        <dbReference type="Proteomes" id="UP000219689"/>
    </source>
</evidence>
<gene>
    <name evidence="1" type="ORF">CP557_01360</name>
</gene>
<dbReference type="SUPFAM" id="SSF46785">
    <property type="entry name" value="Winged helix' DNA-binding domain"/>
    <property type="match status" value="1"/>
</dbReference>
<dbReference type="Proteomes" id="UP000219689">
    <property type="component" value="Unassembled WGS sequence"/>
</dbReference>
<dbReference type="OrthoDB" id="379472at2157"/>
<name>A0A2A5QR39_9EURY</name>
<accession>A0A2A5QR39</accession>
<keyword evidence="2" id="KW-1185">Reference proteome</keyword>
<organism evidence="1 2">
    <name type="scientific">Natrinema ejinorense</name>
    <dbReference type="NCBI Taxonomy" id="373386"/>
    <lineage>
        <taxon>Archaea</taxon>
        <taxon>Methanobacteriati</taxon>
        <taxon>Methanobacteriota</taxon>
        <taxon>Stenosarchaea group</taxon>
        <taxon>Halobacteria</taxon>
        <taxon>Halobacteriales</taxon>
        <taxon>Natrialbaceae</taxon>
        <taxon>Natrinema</taxon>
    </lineage>
</organism>
<dbReference type="InterPro" id="IPR036388">
    <property type="entry name" value="WH-like_DNA-bd_sf"/>
</dbReference>
<comment type="caution">
    <text evidence="1">The sequence shown here is derived from an EMBL/GenBank/DDBJ whole genome shotgun (WGS) entry which is preliminary data.</text>
</comment>
<protein>
    <submittedName>
        <fullName evidence="1">PaaX domain-containing protein</fullName>
    </submittedName>
</protein>